<feature type="compositionally biased region" description="Basic and acidic residues" evidence="6">
    <location>
        <begin position="123"/>
        <end position="136"/>
    </location>
</feature>
<evidence type="ECO:0000256" key="4">
    <source>
        <dbReference type="ARBA" id="ARBA00022729"/>
    </source>
</evidence>
<comment type="subcellular location">
    <subcellularLocation>
        <location evidence="1">Secreted</location>
        <location evidence="1">Cell wall</location>
        <topology evidence="1">Peptidoglycan-anchor</topology>
    </subcellularLocation>
</comment>
<evidence type="ECO:0000256" key="5">
    <source>
        <dbReference type="ARBA" id="ARBA00023088"/>
    </source>
</evidence>
<evidence type="ECO:0000259" key="8">
    <source>
        <dbReference type="PROSITE" id="PS50847"/>
    </source>
</evidence>
<dbReference type="EMBL" id="AODD01000003">
    <property type="protein sequence ID" value="EUJ24326.1"/>
    <property type="molecule type" value="Genomic_DNA"/>
</dbReference>
<evidence type="ECO:0000256" key="3">
    <source>
        <dbReference type="ARBA" id="ARBA00022525"/>
    </source>
</evidence>
<dbReference type="PATRIC" id="fig|1265819.5.peg.928"/>
<evidence type="ECO:0000256" key="2">
    <source>
        <dbReference type="ARBA" id="ARBA00022512"/>
    </source>
</evidence>
<dbReference type="InterPro" id="IPR019931">
    <property type="entry name" value="LPXTG_anchor"/>
</dbReference>
<dbReference type="STRING" id="1265819.PGRAN_04646"/>
<dbReference type="Proteomes" id="UP000019253">
    <property type="component" value="Unassembled WGS sequence"/>
</dbReference>
<dbReference type="NCBIfam" id="NF033903">
    <property type="entry name" value="VaFE_rpt"/>
    <property type="match status" value="1"/>
</dbReference>
<accession>W7BMS2</accession>
<feature type="region of interest" description="Disordered" evidence="6">
    <location>
        <begin position="1"/>
        <end position="23"/>
    </location>
</feature>
<feature type="compositionally biased region" description="Low complexity" evidence="6">
    <location>
        <begin position="83"/>
        <end position="106"/>
    </location>
</feature>
<protein>
    <submittedName>
        <fullName evidence="9">Collagen adhesion protein</fullName>
    </submittedName>
</protein>
<dbReference type="AlphaFoldDB" id="W7BMS2"/>
<feature type="compositionally biased region" description="Polar residues" evidence="6">
    <location>
        <begin position="110"/>
        <end position="122"/>
    </location>
</feature>
<keyword evidence="4" id="KW-0732">Signal</keyword>
<keyword evidence="7" id="KW-1133">Transmembrane helix</keyword>
<evidence type="ECO:0000256" key="6">
    <source>
        <dbReference type="SAM" id="MobiDB-lite"/>
    </source>
</evidence>
<comment type="caution">
    <text evidence="9">The sequence shown here is derived from an EMBL/GenBank/DDBJ whole genome shotgun (WGS) entry which is preliminary data.</text>
</comment>
<organism evidence="9 10">
    <name type="scientific">Listeria grandensis FSL F6-0971</name>
    <dbReference type="NCBI Taxonomy" id="1265819"/>
    <lineage>
        <taxon>Bacteria</taxon>
        <taxon>Bacillati</taxon>
        <taxon>Bacillota</taxon>
        <taxon>Bacilli</taxon>
        <taxon>Bacillales</taxon>
        <taxon>Listeriaceae</taxon>
        <taxon>Listeria</taxon>
    </lineage>
</organism>
<keyword evidence="7" id="KW-0472">Membrane</keyword>
<dbReference type="PROSITE" id="PS50847">
    <property type="entry name" value="GRAM_POS_ANCHORING"/>
    <property type="match status" value="1"/>
</dbReference>
<feature type="transmembrane region" description="Helical" evidence="7">
    <location>
        <begin position="150"/>
        <end position="170"/>
    </location>
</feature>
<evidence type="ECO:0000256" key="7">
    <source>
        <dbReference type="SAM" id="Phobius"/>
    </source>
</evidence>
<dbReference type="Pfam" id="PF18202">
    <property type="entry name" value="TQ"/>
    <property type="match status" value="1"/>
</dbReference>
<dbReference type="NCBIfam" id="TIGR01167">
    <property type="entry name" value="LPXTG_anchor"/>
    <property type="match status" value="1"/>
</dbReference>
<proteinExistence type="predicted"/>
<sequence length="177" mass="19384">MDKATGMPVVSNGKEVLGETTFTPEEPSGVVEVAFDLDARELAGKEVVVFEKLFRNGKEVVVHEDINDLDQTVRFIKKPDPENPGQPENPEQPENPGNPENPSQPETPQKPENPSKPDNGTSKIEKKDKAGKDGERTSLMSKLPKTGDNFSLLTLLLGSLLVAIGAIVFLNKRKQNR</sequence>
<feature type="domain" description="Gram-positive cocci surface proteins LPxTG" evidence="8">
    <location>
        <begin position="143"/>
        <end position="177"/>
    </location>
</feature>
<keyword evidence="5" id="KW-0572">Peptidoglycan-anchor</keyword>
<evidence type="ECO:0000313" key="9">
    <source>
        <dbReference type="EMBL" id="EUJ24326.1"/>
    </source>
</evidence>
<feature type="region of interest" description="Disordered" evidence="6">
    <location>
        <begin position="72"/>
        <end position="146"/>
    </location>
</feature>
<evidence type="ECO:0000256" key="1">
    <source>
        <dbReference type="ARBA" id="ARBA00004168"/>
    </source>
</evidence>
<keyword evidence="3" id="KW-0964">Secreted</keyword>
<reference evidence="9 10" key="1">
    <citation type="journal article" date="2014" name="Int. J. Syst. Evol. Microbiol.">
        <title>Listeria floridensis sp. nov., Listeria aquatica sp. nov., Listeria cornellensis sp. nov., Listeria riparia sp. nov. and Listeria grandensis sp. nov., from agricultural and natural environments.</title>
        <authorList>
            <person name="den Bakker H.C."/>
            <person name="Warchocki S."/>
            <person name="Wright E.M."/>
            <person name="Allred A.F."/>
            <person name="Ahlstrom C."/>
            <person name="Manuel C.S."/>
            <person name="Stasiewicz M.J."/>
            <person name="Burrell A."/>
            <person name="Roof S."/>
            <person name="Strawn L."/>
            <person name="Fortes E.D."/>
            <person name="Nightingale K.K."/>
            <person name="Kephart D."/>
            <person name="Wiedmann M."/>
        </authorList>
    </citation>
    <scope>NUCLEOTIDE SEQUENCE [LARGE SCALE GENOMIC DNA]</scope>
    <source>
        <strain evidence="10">FSL F6-971</strain>
    </source>
</reference>
<evidence type="ECO:0000313" key="10">
    <source>
        <dbReference type="Proteomes" id="UP000019253"/>
    </source>
</evidence>
<dbReference type="InterPro" id="IPR041100">
    <property type="entry name" value="TQ"/>
</dbReference>
<keyword evidence="10" id="KW-1185">Reference proteome</keyword>
<dbReference type="Gene3D" id="2.60.40.3930">
    <property type="match status" value="1"/>
</dbReference>
<gene>
    <name evidence="9" type="ORF">PGRAN_04646</name>
</gene>
<keyword evidence="2" id="KW-0134">Cell wall</keyword>
<keyword evidence="7" id="KW-0812">Transmembrane</keyword>
<name>W7BMS2_9LIST</name>
<dbReference type="Pfam" id="PF00746">
    <property type="entry name" value="Gram_pos_anchor"/>
    <property type="match status" value="1"/>
</dbReference>